<evidence type="ECO:0000313" key="10">
    <source>
        <dbReference type="Proteomes" id="UP001157439"/>
    </source>
</evidence>
<dbReference type="PANTHER" id="PTHR43442">
    <property type="entry name" value="GLUCONOKINASE-RELATED"/>
    <property type="match status" value="1"/>
</dbReference>
<keyword evidence="5" id="KW-0547">Nucleotide-binding</keyword>
<dbReference type="Gene3D" id="3.40.50.300">
    <property type="entry name" value="P-loop containing nucleotide triphosphate hydrolases"/>
    <property type="match status" value="1"/>
</dbReference>
<keyword evidence="4" id="KW-0808">Transferase</keyword>
<dbReference type="EMBL" id="BSPO01000002">
    <property type="protein sequence ID" value="GLS83515.1"/>
    <property type="molecule type" value="Genomic_DNA"/>
</dbReference>
<sequence length="176" mass="19666">MSELVVIMGISGTGKSTLAKAFANSVGGVFVEADDFHSDQAKALMAKGQGIDEDMRNRWFKRLLTQVDSLLSNETPVVMAFSGLKQLHRNQLAQRADKVTGFFLNGDDSLIRQRLTERQRHFAGIELLDSQLAALQAVKTSELQWIIPIDIAQSLEQNLAAMIHCWQQRQQNRTSP</sequence>
<comment type="pathway">
    <text evidence="1">Carbohydrate acid metabolism.</text>
</comment>
<dbReference type="RefSeq" id="WP_095496947.1">
    <property type="nucleotide sequence ID" value="NZ_BSPO01000002.1"/>
</dbReference>
<dbReference type="GO" id="GO:0005975">
    <property type="term" value="P:carbohydrate metabolic process"/>
    <property type="evidence" value="ECO:0007669"/>
    <property type="project" value="InterPro"/>
</dbReference>
<comment type="similarity">
    <text evidence="2">Belongs to the gluconokinase GntK/GntV family.</text>
</comment>
<evidence type="ECO:0000256" key="2">
    <source>
        <dbReference type="ARBA" id="ARBA00008420"/>
    </source>
</evidence>
<evidence type="ECO:0000313" key="9">
    <source>
        <dbReference type="EMBL" id="GLS83515.1"/>
    </source>
</evidence>
<dbReference type="Proteomes" id="UP001157439">
    <property type="component" value="Unassembled WGS sequence"/>
</dbReference>
<evidence type="ECO:0000256" key="1">
    <source>
        <dbReference type="ARBA" id="ARBA00004761"/>
    </source>
</evidence>
<dbReference type="GO" id="GO:0046316">
    <property type="term" value="F:gluconokinase activity"/>
    <property type="evidence" value="ECO:0007669"/>
    <property type="project" value="UniProtKB-EC"/>
</dbReference>
<evidence type="ECO:0000256" key="5">
    <source>
        <dbReference type="ARBA" id="ARBA00022741"/>
    </source>
</evidence>
<name>A0AA37TVK9_9GAMM</name>
<gene>
    <name evidence="9" type="ORF">GCM10007894_14920</name>
</gene>
<protein>
    <recommendedName>
        <fullName evidence="3">gluconokinase</fullName>
        <ecNumber evidence="3">2.7.1.12</ecNumber>
    </recommendedName>
</protein>
<comment type="caution">
    <text evidence="9">The sequence shown here is derived from an EMBL/GenBank/DDBJ whole genome shotgun (WGS) entry which is preliminary data.</text>
</comment>
<evidence type="ECO:0000256" key="4">
    <source>
        <dbReference type="ARBA" id="ARBA00022679"/>
    </source>
</evidence>
<dbReference type="SUPFAM" id="SSF52540">
    <property type="entry name" value="P-loop containing nucleoside triphosphate hydrolases"/>
    <property type="match status" value="1"/>
</dbReference>
<dbReference type="AlphaFoldDB" id="A0AA37TVK9"/>
<dbReference type="GO" id="GO:0005737">
    <property type="term" value="C:cytoplasm"/>
    <property type="evidence" value="ECO:0007669"/>
    <property type="project" value="TreeGrafter"/>
</dbReference>
<dbReference type="Pfam" id="PF13671">
    <property type="entry name" value="AAA_33"/>
    <property type="match status" value="1"/>
</dbReference>
<dbReference type="EC" id="2.7.1.12" evidence="3"/>
<accession>A0AA37TVK9</accession>
<dbReference type="GO" id="GO:0005524">
    <property type="term" value="F:ATP binding"/>
    <property type="evidence" value="ECO:0007669"/>
    <property type="project" value="UniProtKB-KW"/>
</dbReference>
<reference evidence="9 10" key="1">
    <citation type="journal article" date="2014" name="Int. J. Syst. Evol. Microbiol.">
        <title>Complete genome sequence of Corynebacterium casei LMG S-19264T (=DSM 44701T), isolated from a smear-ripened cheese.</title>
        <authorList>
            <consortium name="US DOE Joint Genome Institute (JGI-PGF)"/>
            <person name="Walter F."/>
            <person name="Albersmeier A."/>
            <person name="Kalinowski J."/>
            <person name="Ruckert C."/>
        </authorList>
    </citation>
    <scope>NUCLEOTIDE SEQUENCE [LARGE SCALE GENOMIC DNA]</scope>
    <source>
        <strain evidence="9 10">NBRC 112785</strain>
    </source>
</reference>
<comment type="catalytic activity">
    <reaction evidence="8">
        <text>D-gluconate + ATP = 6-phospho-D-gluconate + ADP + H(+)</text>
        <dbReference type="Rhea" id="RHEA:19433"/>
        <dbReference type="ChEBI" id="CHEBI:15378"/>
        <dbReference type="ChEBI" id="CHEBI:18391"/>
        <dbReference type="ChEBI" id="CHEBI:30616"/>
        <dbReference type="ChEBI" id="CHEBI:58759"/>
        <dbReference type="ChEBI" id="CHEBI:456216"/>
        <dbReference type="EC" id="2.7.1.12"/>
    </reaction>
</comment>
<dbReference type="CDD" id="cd02021">
    <property type="entry name" value="GntK"/>
    <property type="match status" value="1"/>
</dbReference>
<dbReference type="InterPro" id="IPR027417">
    <property type="entry name" value="P-loop_NTPase"/>
</dbReference>
<organism evidence="9 10">
    <name type="scientific">Paraferrimonas haliotis</name>
    <dbReference type="NCBI Taxonomy" id="2013866"/>
    <lineage>
        <taxon>Bacteria</taxon>
        <taxon>Pseudomonadati</taxon>
        <taxon>Pseudomonadota</taxon>
        <taxon>Gammaproteobacteria</taxon>
        <taxon>Alteromonadales</taxon>
        <taxon>Ferrimonadaceae</taxon>
        <taxon>Paraferrimonas</taxon>
    </lineage>
</organism>
<proteinExistence type="inferred from homology"/>
<keyword evidence="6" id="KW-0418">Kinase</keyword>
<evidence type="ECO:0000256" key="8">
    <source>
        <dbReference type="ARBA" id="ARBA00048090"/>
    </source>
</evidence>
<keyword evidence="7" id="KW-0067">ATP-binding</keyword>
<evidence type="ECO:0000256" key="6">
    <source>
        <dbReference type="ARBA" id="ARBA00022777"/>
    </source>
</evidence>
<dbReference type="InterPro" id="IPR006001">
    <property type="entry name" value="Therm_gnt_kin"/>
</dbReference>
<keyword evidence="10" id="KW-1185">Reference proteome</keyword>
<evidence type="ECO:0000256" key="7">
    <source>
        <dbReference type="ARBA" id="ARBA00022840"/>
    </source>
</evidence>
<dbReference type="PANTHER" id="PTHR43442:SF3">
    <property type="entry name" value="GLUCONOKINASE-RELATED"/>
    <property type="match status" value="1"/>
</dbReference>
<evidence type="ECO:0000256" key="3">
    <source>
        <dbReference type="ARBA" id="ARBA00012054"/>
    </source>
</evidence>